<dbReference type="GO" id="GO:0009366">
    <property type="term" value="C:enterobactin synthetase complex"/>
    <property type="evidence" value="ECO:0007669"/>
    <property type="project" value="TreeGrafter"/>
</dbReference>
<proteinExistence type="predicted"/>
<keyword evidence="2" id="KW-0596">Phosphopantetheine</keyword>
<dbReference type="Gene3D" id="3.40.50.1820">
    <property type="entry name" value="alpha/beta hydrolase"/>
    <property type="match status" value="1"/>
</dbReference>
<dbReference type="InterPro" id="IPR001242">
    <property type="entry name" value="Condensation_dom"/>
</dbReference>
<dbReference type="GO" id="GO:0043041">
    <property type="term" value="P:amino acid activation for nonribosomal peptide biosynthetic process"/>
    <property type="evidence" value="ECO:0007669"/>
    <property type="project" value="TreeGrafter"/>
</dbReference>
<dbReference type="InterPro" id="IPR010071">
    <property type="entry name" value="AA_adenyl_dom"/>
</dbReference>
<dbReference type="KEGG" id="sky:D0C37_30520"/>
<dbReference type="Pfam" id="PF13193">
    <property type="entry name" value="AMP-binding_C"/>
    <property type="match status" value="1"/>
</dbReference>
<evidence type="ECO:0000259" key="5">
    <source>
        <dbReference type="PROSITE" id="PS50075"/>
    </source>
</evidence>
<name>A0A385DKS1_9ACTN</name>
<dbReference type="PANTHER" id="PTHR45527">
    <property type="entry name" value="NONRIBOSOMAL PEPTIDE SYNTHETASE"/>
    <property type="match status" value="1"/>
</dbReference>
<dbReference type="SUPFAM" id="SSF47336">
    <property type="entry name" value="ACP-like"/>
    <property type="match status" value="1"/>
</dbReference>
<feature type="region of interest" description="Disordered" evidence="4">
    <location>
        <begin position="1"/>
        <end position="41"/>
    </location>
</feature>
<evidence type="ECO:0000313" key="6">
    <source>
        <dbReference type="EMBL" id="AXQ58514.1"/>
    </source>
</evidence>
<dbReference type="PANTHER" id="PTHR45527:SF1">
    <property type="entry name" value="FATTY ACID SYNTHASE"/>
    <property type="match status" value="1"/>
</dbReference>
<dbReference type="Gene3D" id="3.30.559.10">
    <property type="entry name" value="Chloramphenicol acetyltransferase-like domain"/>
    <property type="match status" value="1"/>
</dbReference>
<protein>
    <submittedName>
        <fullName evidence="6">Amino acid adenylation domain-containing protein</fullName>
    </submittedName>
</protein>
<evidence type="ECO:0000256" key="1">
    <source>
        <dbReference type="ARBA" id="ARBA00001957"/>
    </source>
</evidence>
<dbReference type="Gene3D" id="3.40.50.980">
    <property type="match status" value="2"/>
</dbReference>
<dbReference type="NCBIfam" id="TIGR01733">
    <property type="entry name" value="AA-adenyl-dom"/>
    <property type="match status" value="1"/>
</dbReference>
<evidence type="ECO:0000313" key="7">
    <source>
        <dbReference type="Proteomes" id="UP000259636"/>
    </source>
</evidence>
<dbReference type="Gene3D" id="3.30.559.30">
    <property type="entry name" value="Nonribosomal peptide synthetase, condensation domain"/>
    <property type="match status" value="1"/>
</dbReference>
<dbReference type="GO" id="GO:0031177">
    <property type="term" value="F:phosphopantetheine binding"/>
    <property type="evidence" value="ECO:0007669"/>
    <property type="project" value="InterPro"/>
</dbReference>
<evidence type="ECO:0000256" key="4">
    <source>
        <dbReference type="SAM" id="MobiDB-lite"/>
    </source>
</evidence>
<sequence>MCRTRAPRSSPAAPPTRSGPSATTRSPPDSRASRGTAVMSVDSHEERIAALLAQRGLTLPGGDGAAPRGGRSRGPLSRGQRRMWLTQTMRPDSAAYNVASAWRIEGDVDEPALVRALERLSLRHAALRTVFRTAGEAVEQVVLDDPPEVEIVELGGAASGRHDDDAALAAALAERAGMPFDLAQAPPVRLTLYRHPGRRWTLGVVLHHILVDDWSMGILRTDLAELYRSARTGGDAAGAAPGPSYLDWAEREHERQAEMLRQVSYWAERLRDAPRHMDLPVSGPPGDAPAAQVRVPARPAVLGTLLDLGRAEGCSSFTVLLTVWAALLHRVTGEQDMVVGTPATLRDRTETHRMVGFFLNTFALRLAVPARASFRRLLAYTSEVLAEAHAHGAAPYDAVVEAVDPARQDVRDPLFQVWFAAEGEDGDPLELEGAACREFPAGNGAAKFDLALFATGTGDGTRLTLEYDAAMFDRDEMERMAGQLGRLADALAASPDTPLADHALLDAAERDLVLRAWNDSGTASSPPPLVHRWFERRAAAEPGRTALEQDGRRMTYGELDSRAEAVAHALRVASVRPGDFVAVAVRRSPSMVAAVLGVLKAGAAYVPLDLDHPAERLAMILEDTAAPVVLVDTHTRAALPPTPARFLDVAEACGRTPAVPSPAPRIPADAVAYVTYTSGSTGRPKGICMPHRAVSNLVGWQLERYTPVPPGQRTLQFASLSFDVSFQEIFSTFAHGGTLVLISEDQRRDVHGLAELLTALRVERLFVPAAALQQMAEGHRMGGGLPDTLRTVISGSEQLVVTDALRRLFTDLPAGRLHNEYGPSETHVTTAHTLADDPAEWPAWAPIGRPVTGSRVYLLDAWGRLVPVGVTGEVCVGGVGLAHGYLRMPAATAAAFVPDPFSGEPGSRLYRTGDQARYRPDGTLEFLGRADDQVKIRGYRVELGEVRTVLEEHPEVGSAFVRVWGERSADRRLVAYATPLPEANLDEEGLREYLRARLPAYMVPAAYVLLEKFPLTVNGKVDQKRLPEPRFGSVRRGNGERVEPRDERERRVAHWFAAVLGTDAVGRDEDFFRIGGSSLLVARLLTNIREEFSVAVPFTGFFGDPTVAGLAGLVARAEADEGSARDGAGADEGAGPARLDTLLDELLDPAGDPGAKRHE</sequence>
<dbReference type="InterPro" id="IPR009081">
    <property type="entry name" value="PP-bd_ACP"/>
</dbReference>
<dbReference type="GO" id="GO:0009239">
    <property type="term" value="P:enterobactin biosynthetic process"/>
    <property type="evidence" value="ECO:0007669"/>
    <property type="project" value="TreeGrafter"/>
</dbReference>
<dbReference type="GO" id="GO:0047527">
    <property type="term" value="F:2,3-dihydroxybenzoate-serine ligase activity"/>
    <property type="evidence" value="ECO:0007669"/>
    <property type="project" value="TreeGrafter"/>
</dbReference>
<feature type="domain" description="Carrier" evidence="5">
    <location>
        <begin position="1043"/>
        <end position="1118"/>
    </location>
</feature>
<dbReference type="GO" id="GO:0008610">
    <property type="term" value="P:lipid biosynthetic process"/>
    <property type="evidence" value="ECO:0007669"/>
    <property type="project" value="UniProtKB-ARBA"/>
</dbReference>
<dbReference type="SUPFAM" id="SSF52777">
    <property type="entry name" value="CoA-dependent acyltransferases"/>
    <property type="match status" value="2"/>
</dbReference>
<dbReference type="Gene3D" id="3.30.300.30">
    <property type="match status" value="1"/>
</dbReference>
<dbReference type="FunFam" id="3.40.50.12780:FF:000012">
    <property type="entry name" value="Non-ribosomal peptide synthetase"/>
    <property type="match status" value="1"/>
</dbReference>
<dbReference type="Pfam" id="PF00550">
    <property type="entry name" value="PP-binding"/>
    <property type="match status" value="1"/>
</dbReference>
<feature type="region of interest" description="Disordered" evidence="4">
    <location>
        <begin position="55"/>
        <end position="80"/>
    </location>
</feature>
<dbReference type="InterPro" id="IPR029058">
    <property type="entry name" value="AB_hydrolase_fold"/>
</dbReference>
<evidence type="ECO:0000256" key="3">
    <source>
        <dbReference type="ARBA" id="ARBA00022553"/>
    </source>
</evidence>
<dbReference type="Pfam" id="PF00501">
    <property type="entry name" value="AMP-binding"/>
    <property type="match status" value="1"/>
</dbReference>
<accession>A0A385DKS1</accession>
<keyword evidence="3" id="KW-0597">Phosphoprotein</keyword>
<dbReference type="Gene3D" id="2.30.38.10">
    <property type="entry name" value="Luciferase, Domain 3"/>
    <property type="match status" value="1"/>
</dbReference>
<dbReference type="PROSITE" id="PS00455">
    <property type="entry name" value="AMP_BINDING"/>
    <property type="match status" value="1"/>
</dbReference>
<dbReference type="InterPro" id="IPR020806">
    <property type="entry name" value="PKS_PP-bd"/>
</dbReference>
<dbReference type="SUPFAM" id="SSF56801">
    <property type="entry name" value="Acetyl-CoA synthetase-like"/>
    <property type="match status" value="1"/>
</dbReference>
<dbReference type="GO" id="GO:0005829">
    <property type="term" value="C:cytosol"/>
    <property type="evidence" value="ECO:0007669"/>
    <property type="project" value="TreeGrafter"/>
</dbReference>
<dbReference type="Pfam" id="PF00668">
    <property type="entry name" value="Condensation"/>
    <property type="match status" value="1"/>
</dbReference>
<reference evidence="6 7" key="1">
    <citation type="submission" date="2018-08" db="EMBL/GenBank/DDBJ databases">
        <authorList>
            <person name="Ferrada E.E."/>
            <person name="Latorre B.A."/>
        </authorList>
    </citation>
    <scope>NUCLEOTIDE SEQUENCE [LARGE SCALE GENOMIC DNA]</scope>
    <source>
        <strain evidence="6 7">VK-A60T</strain>
    </source>
</reference>
<dbReference type="InterPro" id="IPR023213">
    <property type="entry name" value="CAT-like_dom_sf"/>
</dbReference>
<feature type="compositionally biased region" description="Low complexity" evidence="4">
    <location>
        <begin position="1"/>
        <end position="27"/>
    </location>
</feature>
<dbReference type="PROSITE" id="PS00012">
    <property type="entry name" value="PHOSPHOPANTETHEINE"/>
    <property type="match status" value="1"/>
</dbReference>
<dbReference type="InterPro" id="IPR025110">
    <property type="entry name" value="AMP-bd_C"/>
</dbReference>
<dbReference type="InterPro" id="IPR036736">
    <property type="entry name" value="ACP-like_sf"/>
</dbReference>
<dbReference type="CDD" id="cd19531">
    <property type="entry name" value="LCL_NRPS-like"/>
    <property type="match status" value="1"/>
</dbReference>
<dbReference type="InterPro" id="IPR006162">
    <property type="entry name" value="Ppantetheine_attach_site"/>
</dbReference>
<organism evidence="6 7">
    <name type="scientific">Streptomyces koyangensis</name>
    <dbReference type="NCBI Taxonomy" id="188770"/>
    <lineage>
        <taxon>Bacteria</taxon>
        <taxon>Bacillati</taxon>
        <taxon>Actinomycetota</taxon>
        <taxon>Actinomycetes</taxon>
        <taxon>Kitasatosporales</taxon>
        <taxon>Streptomycetaceae</taxon>
        <taxon>Streptomyces</taxon>
        <taxon>Streptomyces aurantiacus group</taxon>
    </lineage>
</organism>
<dbReference type="FunFam" id="2.30.38.10:FF:000001">
    <property type="entry name" value="Non-ribosomal peptide synthetase PvdI"/>
    <property type="match status" value="1"/>
</dbReference>
<dbReference type="SMART" id="SM00823">
    <property type="entry name" value="PKS_PP"/>
    <property type="match status" value="1"/>
</dbReference>
<comment type="cofactor">
    <cofactor evidence="1">
        <name>pantetheine 4'-phosphate</name>
        <dbReference type="ChEBI" id="CHEBI:47942"/>
    </cofactor>
</comment>
<dbReference type="FunFam" id="3.30.300.30:FF:000010">
    <property type="entry name" value="Enterobactin synthetase component F"/>
    <property type="match status" value="1"/>
</dbReference>
<dbReference type="EMBL" id="CP031742">
    <property type="protein sequence ID" value="AXQ58514.1"/>
    <property type="molecule type" value="Genomic_DNA"/>
</dbReference>
<dbReference type="InterPro" id="IPR000873">
    <property type="entry name" value="AMP-dep_synth/lig_dom"/>
</dbReference>
<dbReference type="FunFam" id="3.40.50.980:FF:000001">
    <property type="entry name" value="Non-ribosomal peptide synthetase"/>
    <property type="match status" value="1"/>
</dbReference>
<dbReference type="InterPro" id="IPR045851">
    <property type="entry name" value="AMP-bd_C_sf"/>
</dbReference>
<feature type="compositionally biased region" description="Low complexity" evidence="4">
    <location>
        <begin position="65"/>
        <end position="78"/>
    </location>
</feature>
<dbReference type="AlphaFoldDB" id="A0A385DKS1"/>
<dbReference type="PROSITE" id="PS50075">
    <property type="entry name" value="CARRIER"/>
    <property type="match status" value="1"/>
</dbReference>
<dbReference type="InterPro" id="IPR020845">
    <property type="entry name" value="AMP-binding_CS"/>
</dbReference>
<evidence type="ECO:0000256" key="2">
    <source>
        <dbReference type="ARBA" id="ARBA00022450"/>
    </source>
</evidence>
<dbReference type="Proteomes" id="UP000259636">
    <property type="component" value="Chromosome"/>
</dbReference>
<gene>
    <name evidence="6" type="ORF">D0C37_30520</name>
</gene>